<dbReference type="Pfam" id="PF14464">
    <property type="entry name" value="Prok-JAB"/>
    <property type="match status" value="1"/>
</dbReference>
<dbReference type="EMBL" id="VLJN01000007">
    <property type="protein sequence ID" value="TWG87892.1"/>
    <property type="molecule type" value="Genomic_DNA"/>
</dbReference>
<reference evidence="8 9" key="1">
    <citation type="submission" date="2019-07" db="EMBL/GenBank/DDBJ databases">
        <title>Genome sequencing of lignin-degrading bacterial isolates.</title>
        <authorList>
            <person name="Gladden J."/>
        </authorList>
    </citation>
    <scope>NUCLEOTIDE SEQUENCE [LARGE SCALE GENOMIC DNA]</scope>
    <source>
        <strain evidence="8 9">J11</strain>
    </source>
</reference>
<protein>
    <submittedName>
        <fullName evidence="8">PRTRC genetic system protein A</fullName>
    </submittedName>
</protein>
<comment type="caution">
    <text evidence="8">The sequence shown here is derived from an EMBL/GenBank/DDBJ whole genome shotgun (WGS) entry which is preliminary data.</text>
</comment>
<feature type="domain" description="JAB" evidence="7">
    <location>
        <begin position="81"/>
        <end position="183"/>
    </location>
</feature>
<keyword evidence="5" id="KW-0482">Metalloprotease</keyword>
<keyword evidence="3" id="KW-0378">Hydrolase</keyword>
<dbReference type="SUPFAM" id="SSF102712">
    <property type="entry name" value="JAB1/MPN domain"/>
    <property type="match status" value="1"/>
</dbReference>
<accession>A0A562BRU2</accession>
<evidence type="ECO:0000256" key="5">
    <source>
        <dbReference type="ARBA" id="ARBA00023049"/>
    </source>
</evidence>
<dbReference type="AlphaFoldDB" id="A0A562BRU2"/>
<name>A0A562BRU2_9BURK</name>
<evidence type="ECO:0000259" key="6">
    <source>
        <dbReference type="Pfam" id="PF09436"/>
    </source>
</evidence>
<dbReference type="GO" id="GO:0046872">
    <property type="term" value="F:metal ion binding"/>
    <property type="evidence" value="ECO:0007669"/>
    <property type="project" value="UniProtKB-KW"/>
</dbReference>
<dbReference type="GO" id="GO:0008237">
    <property type="term" value="F:metallopeptidase activity"/>
    <property type="evidence" value="ECO:0007669"/>
    <property type="project" value="UniProtKB-KW"/>
</dbReference>
<dbReference type="GO" id="GO:0006508">
    <property type="term" value="P:proteolysis"/>
    <property type="evidence" value="ECO:0007669"/>
    <property type="project" value="UniProtKB-KW"/>
</dbReference>
<organism evidence="8 9">
    <name type="scientific">Cupriavidus gilardii J11</name>
    <dbReference type="NCBI Taxonomy" id="936133"/>
    <lineage>
        <taxon>Bacteria</taxon>
        <taxon>Pseudomonadati</taxon>
        <taxon>Pseudomonadota</taxon>
        <taxon>Betaproteobacteria</taxon>
        <taxon>Burkholderiales</taxon>
        <taxon>Burkholderiaceae</taxon>
        <taxon>Cupriavidus</taxon>
    </lineage>
</organism>
<dbReference type="InterPro" id="IPR018560">
    <property type="entry name" value="DUF2016"/>
</dbReference>
<keyword evidence="4" id="KW-0862">Zinc</keyword>
<dbReference type="Proteomes" id="UP000318141">
    <property type="component" value="Unassembled WGS sequence"/>
</dbReference>
<evidence type="ECO:0000313" key="8">
    <source>
        <dbReference type="EMBL" id="TWG87892.1"/>
    </source>
</evidence>
<evidence type="ECO:0000256" key="3">
    <source>
        <dbReference type="ARBA" id="ARBA00022801"/>
    </source>
</evidence>
<proteinExistence type="predicted"/>
<dbReference type="InterPro" id="IPR028090">
    <property type="entry name" value="JAB_dom_prok"/>
</dbReference>
<dbReference type="OrthoDB" id="8558084at2"/>
<gene>
    <name evidence="8" type="ORF">L602_001500000250</name>
</gene>
<evidence type="ECO:0000256" key="1">
    <source>
        <dbReference type="ARBA" id="ARBA00022670"/>
    </source>
</evidence>
<keyword evidence="1" id="KW-0645">Protease</keyword>
<dbReference type="Pfam" id="PF09436">
    <property type="entry name" value="DUF2016"/>
    <property type="match status" value="1"/>
</dbReference>
<keyword evidence="2" id="KW-0479">Metal-binding</keyword>
<dbReference type="InterPro" id="IPR022499">
    <property type="entry name" value="PRTRC_protein-A"/>
</dbReference>
<evidence type="ECO:0000256" key="2">
    <source>
        <dbReference type="ARBA" id="ARBA00022723"/>
    </source>
</evidence>
<evidence type="ECO:0000259" key="7">
    <source>
        <dbReference type="Pfam" id="PF14464"/>
    </source>
</evidence>
<sequence>MNPADITLQQSFPAVMVPRFAALSPLERSGERLLIAENGVFLEIARPWLRVVRRLGAFQHRTAIPYGKANDDTVLHCGRVPADLIRRFADMARAAHPKETGAWIVWNTGTGAFRLEPVTILEHSASHLKYERPAMANDDVLVVDCHSHGQSPAFFSATDDEDDRHDVKFAFVLGNCASAVPSMALRLCAKGIFEMVERIPADWYHALRREVL</sequence>
<keyword evidence="9" id="KW-1185">Reference proteome</keyword>
<feature type="domain" description="DUF2016" evidence="6">
    <location>
        <begin position="2"/>
        <end position="75"/>
    </location>
</feature>
<evidence type="ECO:0000313" key="9">
    <source>
        <dbReference type="Proteomes" id="UP000318141"/>
    </source>
</evidence>
<evidence type="ECO:0000256" key="4">
    <source>
        <dbReference type="ARBA" id="ARBA00022833"/>
    </source>
</evidence>
<dbReference type="NCBIfam" id="TIGR03735">
    <property type="entry name" value="PRTRC_A"/>
    <property type="match status" value="1"/>
</dbReference>